<dbReference type="Pfam" id="PF02782">
    <property type="entry name" value="FGGY_C"/>
    <property type="match status" value="1"/>
</dbReference>
<feature type="domain" description="Carbohydrate kinase FGGY N-terminal" evidence="4">
    <location>
        <begin position="9"/>
        <end position="245"/>
    </location>
</feature>
<dbReference type="InterPro" id="IPR018485">
    <property type="entry name" value="FGGY_C"/>
</dbReference>
<evidence type="ECO:0000256" key="1">
    <source>
        <dbReference type="ARBA" id="ARBA00009156"/>
    </source>
</evidence>
<accession>A0A117LUJ8</accession>
<name>A0A117LUJ8_9BACT</name>
<gene>
    <name evidence="6" type="ORF">XD86_0299</name>
</gene>
<sequence length="480" mass="52681">MNSSVLFAGYDIGTTSSKVSVVDAEGHVISNAKVNHPQEFSDDGFPEQDAQNWWEDFKKLTSIVGKEISLSRIEAIGLSSMCPCVLPVSDEGIPLRKSLMYGIDQRASKEVELLNESFSREKNRSIYTDYSSQSILPKLLWLRENQPAIFKSTSRILTANGYIGFRLTQSFSMDYFSASAGNLIDLDSLELFEEPFDRFDLSTSLVPEMKWALEPIGNLTRRASLETGLKEGITIFTGTGDACADAITNACIEPGSVSVSLGGTSIFIQSLEKPVWSPDLFVETGATPGSFTIGGATSCGGLLTDWIAERLFGLEGSEKEILLRDFDVKKYRPSNLILLPFFGGARTPFNDPKAKGIFFGLSMETDRESILSALFESIAIDISMISDEIKRTALEPGQICASGGGTRSEVLLRLIATVLDCELLVCPQEYNSASGAGLIALSAFSESSLSEVVDKIKERYVVVEPWSDLREYMFERKEAF</sequence>
<dbReference type="Pfam" id="PF00370">
    <property type="entry name" value="FGGY_N"/>
    <property type="match status" value="1"/>
</dbReference>
<evidence type="ECO:0000259" key="4">
    <source>
        <dbReference type="Pfam" id="PF00370"/>
    </source>
</evidence>
<keyword evidence="2" id="KW-0808">Transferase</keyword>
<keyword evidence="3 6" id="KW-0418">Kinase</keyword>
<dbReference type="EMBL" id="LGGH01000026">
    <property type="protein sequence ID" value="KUK68247.1"/>
    <property type="molecule type" value="Genomic_DNA"/>
</dbReference>
<evidence type="ECO:0000313" key="7">
    <source>
        <dbReference type="Proteomes" id="UP000054260"/>
    </source>
</evidence>
<protein>
    <submittedName>
        <fullName evidence="6">Pentulose/hexulose kinase</fullName>
    </submittedName>
</protein>
<dbReference type="InterPro" id="IPR018484">
    <property type="entry name" value="FGGY_N"/>
</dbReference>
<feature type="domain" description="Carbohydrate kinase FGGY C-terminal" evidence="5">
    <location>
        <begin position="258"/>
        <end position="443"/>
    </location>
</feature>
<evidence type="ECO:0000256" key="2">
    <source>
        <dbReference type="ARBA" id="ARBA00022679"/>
    </source>
</evidence>
<reference evidence="7" key="1">
    <citation type="journal article" date="2015" name="MBio">
        <title>Genome-Resolved Metagenomic Analysis Reveals Roles for Candidate Phyla and Other Microbial Community Members in Biogeochemical Transformations in Oil Reservoirs.</title>
        <authorList>
            <person name="Hu P."/>
            <person name="Tom L."/>
            <person name="Singh A."/>
            <person name="Thomas B.C."/>
            <person name="Baker B.J."/>
            <person name="Piceno Y.M."/>
            <person name="Andersen G.L."/>
            <person name="Banfield J.F."/>
        </authorList>
    </citation>
    <scope>NUCLEOTIDE SEQUENCE [LARGE SCALE GENOMIC DNA]</scope>
</reference>
<dbReference type="InterPro" id="IPR043129">
    <property type="entry name" value="ATPase_NBD"/>
</dbReference>
<dbReference type="GO" id="GO:0005975">
    <property type="term" value="P:carbohydrate metabolic process"/>
    <property type="evidence" value="ECO:0007669"/>
    <property type="project" value="InterPro"/>
</dbReference>
<evidence type="ECO:0000259" key="5">
    <source>
        <dbReference type="Pfam" id="PF02782"/>
    </source>
</evidence>
<dbReference type="Proteomes" id="UP000054260">
    <property type="component" value="Unassembled WGS sequence"/>
</dbReference>
<dbReference type="AlphaFoldDB" id="A0A117LUJ8"/>
<comment type="similarity">
    <text evidence="1">Belongs to the FGGY kinase family.</text>
</comment>
<dbReference type="SUPFAM" id="SSF53067">
    <property type="entry name" value="Actin-like ATPase domain"/>
    <property type="match status" value="2"/>
</dbReference>
<dbReference type="PIRSF" id="PIRSF000538">
    <property type="entry name" value="GlpK"/>
    <property type="match status" value="1"/>
</dbReference>
<comment type="caution">
    <text evidence="6">The sequence shown here is derived from an EMBL/GenBank/DDBJ whole genome shotgun (WGS) entry which is preliminary data.</text>
</comment>
<organism evidence="6 7">
    <name type="scientific">Mesotoga infera</name>
    <dbReference type="NCBI Taxonomy" id="1236046"/>
    <lineage>
        <taxon>Bacteria</taxon>
        <taxon>Thermotogati</taxon>
        <taxon>Thermotogota</taxon>
        <taxon>Thermotogae</taxon>
        <taxon>Kosmotogales</taxon>
        <taxon>Kosmotogaceae</taxon>
        <taxon>Mesotoga</taxon>
    </lineage>
</organism>
<dbReference type="PANTHER" id="PTHR43095:SF5">
    <property type="entry name" value="XYLULOSE KINASE"/>
    <property type="match status" value="1"/>
</dbReference>
<evidence type="ECO:0000313" key="6">
    <source>
        <dbReference type="EMBL" id="KUK68247.1"/>
    </source>
</evidence>
<dbReference type="PANTHER" id="PTHR43095">
    <property type="entry name" value="SUGAR KINASE"/>
    <property type="match status" value="1"/>
</dbReference>
<dbReference type="InterPro" id="IPR050406">
    <property type="entry name" value="FGGY_Carb_Kinase"/>
</dbReference>
<evidence type="ECO:0000256" key="3">
    <source>
        <dbReference type="ARBA" id="ARBA00022777"/>
    </source>
</evidence>
<dbReference type="InterPro" id="IPR000577">
    <property type="entry name" value="Carb_kinase_FGGY"/>
</dbReference>
<dbReference type="Gene3D" id="3.30.420.40">
    <property type="match status" value="2"/>
</dbReference>
<proteinExistence type="inferred from homology"/>
<dbReference type="GO" id="GO:0016301">
    <property type="term" value="F:kinase activity"/>
    <property type="evidence" value="ECO:0007669"/>
    <property type="project" value="UniProtKB-KW"/>
</dbReference>
<feature type="non-terminal residue" evidence="6">
    <location>
        <position position="480"/>
    </location>
</feature>